<reference evidence="2 3" key="1">
    <citation type="submission" date="2021-06" db="EMBL/GenBank/DDBJ databases">
        <title>FDA dAtabase for Regulatory Grade micrObial Sequences (FDA-ARGOS): Supporting development and validation of Infectious Disease Dx tests.</title>
        <authorList>
            <person name="Sproer C."/>
            <person name="Gronow S."/>
            <person name="Severitt S."/>
            <person name="Schroder I."/>
            <person name="Tallon L."/>
            <person name="Sadzewicz L."/>
            <person name="Zhao X."/>
            <person name="Boylan J."/>
            <person name="Ott S."/>
            <person name="Bowen H."/>
            <person name="Vavikolanu K."/>
            <person name="Mehta A."/>
            <person name="Aluvathingal J."/>
            <person name="Nadendla S."/>
            <person name="Lowell S."/>
            <person name="Myers T."/>
            <person name="Yan Y."/>
        </authorList>
    </citation>
    <scope>NUCLEOTIDE SEQUENCE [LARGE SCALE GENOMIC DNA]</scope>
    <source>
        <strain evidence="2 3">FDAARGOS 1425</strain>
    </source>
</reference>
<evidence type="ECO:0000313" key="3">
    <source>
        <dbReference type="Proteomes" id="UP000683520"/>
    </source>
</evidence>
<feature type="domain" description="IrrE N-terminal-like" evidence="1">
    <location>
        <begin position="155"/>
        <end position="268"/>
    </location>
</feature>
<dbReference type="PANTHER" id="PTHR43236:SF1">
    <property type="entry name" value="BLL7220 PROTEIN"/>
    <property type="match status" value="1"/>
</dbReference>
<dbReference type="PANTHER" id="PTHR43236">
    <property type="entry name" value="ANTITOXIN HIGA1"/>
    <property type="match status" value="1"/>
</dbReference>
<dbReference type="RefSeq" id="WP_167594466.1">
    <property type="nucleotide sequence ID" value="NZ_CP047198.1"/>
</dbReference>
<name>A0ABX8KWQ6_9CORY</name>
<dbReference type="Gene3D" id="1.10.10.2910">
    <property type="match status" value="1"/>
</dbReference>
<dbReference type="EMBL" id="CP077302">
    <property type="protein sequence ID" value="QXB19068.1"/>
    <property type="molecule type" value="Genomic_DNA"/>
</dbReference>
<dbReference type="Proteomes" id="UP000683520">
    <property type="component" value="Chromosome"/>
</dbReference>
<evidence type="ECO:0000313" key="2">
    <source>
        <dbReference type="EMBL" id="QXB19068.1"/>
    </source>
</evidence>
<evidence type="ECO:0000259" key="1">
    <source>
        <dbReference type="Pfam" id="PF06114"/>
    </source>
</evidence>
<keyword evidence="3" id="KW-1185">Reference proteome</keyword>
<dbReference type="Pfam" id="PF06114">
    <property type="entry name" value="Peptidase_M78"/>
    <property type="match status" value="1"/>
</dbReference>
<dbReference type="InterPro" id="IPR052345">
    <property type="entry name" value="Rad_response_metalloprotease"/>
</dbReference>
<protein>
    <submittedName>
        <fullName evidence="2">ImmA/IrrE family metallo-endopeptidase</fullName>
    </submittedName>
</protein>
<accession>A0ABX8KWQ6</accession>
<organism evidence="2 3">
    <name type="scientific">Corynebacterium coyleae</name>
    <dbReference type="NCBI Taxonomy" id="53374"/>
    <lineage>
        <taxon>Bacteria</taxon>
        <taxon>Bacillati</taxon>
        <taxon>Actinomycetota</taxon>
        <taxon>Actinomycetes</taxon>
        <taxon>Mycobacteriales</taxon>
        <taxon>Corynebacteriaceae</taxon>
        <taxon>Corynebacterium</taxon>
    </lineage>
</organism>
<dbReference type="InterPro" id="IPR010359">
    <property type="entry name" value="IrrE_HExxH"/>
</dbReference>
<proteinExistence type="predicted"/>
<gene>
    <name evidence="2" type="ORF">I6L55_03000</name>
</gene>
<dbReference type="GeneID" id="92749145"/>
<sequence>MTDAVKQARKIAQRMALVRELAELSIAETTKGSPISPARLVAIESGDDLPRSLDIAVVAESTGLPIGWFLEERPQLVASRKPAPERGVSPAFDLALERLSVHVEQLVSEGIIAPAVHEGFRLDEDHDVIARRAAEVRDWTDAGDEPIRDLSAFCERVGLLVFAQSFLGSPFEGAVTEIERKPGDEFGIALVDKCAGLLRSRFTLAHELGHWVYRTSFETGCGHGAVERAMNSFAAHLLMSRSFVERMEAKHADSRALAMAVSSQCGVSWSATLGHLANLGVITSATYAFEMERKPDSHEFQNAGFAIPMVKELDVVPPLYRSAVLNAYQQRKLTTGKTLEVLFGSVAQEQLPERIPPRGRKAS</sequence>